<dbReference type="Pfam" id="PF04542">
    <property type="entry name" value="Sigma70_r2"/>
    <property type="match status" value="1"/>
</dbReference>
<comment type="similarity">
    <text evidence="1">Belongs to the sigma-70 factor family. ECF subfamily.</text>
</comment>
<dbReference type="InterPro" id="IPR000838">
    <property type="entry name" value="RNA_pol_sigma70_ECF_CS"/>
</dbReference>
<dbReference type="PANTHER" id="PTHR43133">
    <property type="entry name" value="RNA POLYMERASE ECF-TYPE SIGMA FACTO"/>
    <property type="match status" value="1"/>
</dbReference>
<protein>
    <recommendedName>
        <fullName evidence="10">RNA polymerase sigma factor</fullName>
    </recommendedName>
</protein>
<feature type="domain" description="RNA polymerase sigma factor 70 region 4 type 2" evidence="8">
    <location>
        <begin position="132"/>
        <end position="184"/>
    </location>
</feature>
<evidence type="ECO:0000256" key="3">
    <source>
        <dbReference type="ARBA" id="ARBA00023082"/>
    </source>
</evidence>
<evidence type="ECO:0000259" key="7">
    <source>
        <dbReference type="Pfam" id="PF04542"/>
    </source>
</evidence>
<evidence type="ECO:0000256" key="6">
    <source>
        <dbReference type="SAM" id="MobiDB-lite"/>
    </source>
</evidence>
<dbReference type="GO" id="GO:0006352">
    <property type="term" value="P:DNA-templated transcription initiation"/>
    <property type="evidence" value="ECO:0007669"/>
    <property type="project" value="InterPro"/>
</dbReference>
<evidence type="ECO:0000256" key="4">
    <source>
        <dbReference type="ARBA" id="ARBA00023125"/>
    </source>
</evidence>
<dbReference type="InterPro" id="IPR039425">
    <property type="entry name" value="RNA_pol_sigma-70-like"/>
</dbReference>
<dbReference type="InterPro" id="IPR013325">
    <property type="entry name" value="RNA_pol_sigma_r2"/>
</dbReference>
<evidence type="ECO:0000256" key="2">
    <source>
        <dbReference type="ARBA" id="ARBA00023015"/>
    </source>
</evidence>
<keyword evidence="4" id="KW-0238">DNA-binding</keyword>
<proteinExistence type="inferred from homology"/>
<dbReference type="InterPro" id="IPR007627">
    <property type="entry name" value="RNA_pol_sigma70_r2"/>
</dbReference>
<feature type="compositionally biased region" description="Polar residues" evidence="6">
    <location>
        <begin position="200"/>
        <end position="210"/>
    </location>
</feature>
<dbReference type="SUPFAM" id="SSF88946">
    <property type="entry name" value="Sigma2 domain of RNA polymerase sigma factors"/>
    <property type="match status" value="1"/>
</dbReference>
<name>A0A381YQH7_9ZZZZ</name>
<evidence type="ECO:0000256" key="5">
    <source>
        <dbReference type="ARBA" id="ARBA00023163"/>
    </source>
</evidence>
<dbReference type="SUPFAM" id="SSF88659">
    <property type="entry name" value="Sigma3 and sigma4 domains of RNA polymerase sigma factors"/>
    <property type="match status" value="1"/>
</dbReference>
<dbReference type="InterPro" id="IPR036388">
    <property type="entry name" value="WH-like_DNA-bd_sf"/>
</dbReference>
<dbReference type="Pfam" id="PF08281">
    <property type="entry name" value="Sigma70_r4_2"/>
    <property type="match status" value="1"/>
</dbReference>
<dbReference type="CDD" id="cd06171">
    <property type="entry name" value="Sigma70_r4"/>
    <property type="match status" value="1"/>
</dbReference>
<evidence type="ECO:0008006" key="10">
    <source>
        <dbReference type="Google" id="ProtNLM"/>
    </source>
</evidence>
<dbReference type="NCBIfam" id="TIGR02937">
    <property type="entry name" value="sigma70-ECF"/>
    <property type="match status" value="1"/>
</dbReference>
<dbReference type="AlphaFoldDB" id="A0A381YQH7"/>
<dbReference type="PANTHER" id="PTHR43133:SF8">
    <property type="entry name" value="RNA POLYMERASE SIGMA FACTOR HI_1459-RELATED"/>
    <property type="match status" value="1"/>
</dbReference>
<evidence type="ECO:0000313" key="9">
    <source>
        <dbReference type="EMBL" id="SVA79229.1"/>
    </source>
</evidence>
<feature type="region of interest" description="Disordered" evidence="6">
    <location>
        <begin position="191"/>
        <end position="217"/>
    </location>
</feature>
<keyword evidence="3" id="KW-0731">Sigma factor</keyword>
<keyword evidence="2" id="KW-0805">Transcription regulation</keyword>
<gene>
    <name evidence="9" type="ORF">METZ01_LOCUS132083</name>
</gene>
<dbReference type="InterPro" id="IPR014284">
    <property type="entry name" value="RNA_pol_sigma-70_dom"/>
</dbReference>
<dbReference type="InterPro" id="IPR013324">
    <property type="entry name" value="RNA_pol_sigma_r3/r4-like"/>
</dbReference>
<feature type="domain" description="RNA polymerase sigma-70 region 2" evidence="7">
    <location>
        <begin position="31"/>
        <end position="97"/>
    </location>
</feature>
<accession>A0A381YQH7</accession>
<organism evidence="9">
    <name type="scientific">marine metagenome</name>
    <dbReference type="NCBI Taxonomy" id="408172"/>
    <lineage>
        <taxon>unclassified sequences</taxon>
        <taxon>metagenomes</taxon>
        <taxon>ecological metagenomes</taxon>
    </lineage>
</organism>
<evidence type="ECO:0000259" key="8">
    <source>
        <dbReference type="Pfam" id="PF08281"/>
    </source>
</evidence>
<evidence type="ECO:0000256" key="1">
    <source>
        <dbReference type="ARBA" id="ARBA00010641"/>
    </source>
</evidence>
<dbReference type="EMBL" id="UINC01018797">
    <property type="protein sequence ID" value="SVA79229.1"/>
    <property type="molecule type" value="Genomic_DNA"/>
</dbReference>
<dbReference type="PROSITE" id="PS01063">
    <property type="entry name" value="SIGMA70_ECF"/>
    <property type="match status" value="1"/>
</dbReference>
<sequence length="217" mass="25014">MLARSPIENQEATKQLIESCLRGDQQAWNTIVERYRHRIFHIAYKFVGRHDLAEDLTQDVFMKIFRALNSFDRQGDFQSWLISVSRNLCIDHYRSVRKKRELTVHGVDATKVPLASRGPDPLTTLEYGDRRAMLQRALRQLPDTLRTAVILRDIKELTYQEIADRLDLPVGTVKSRINRGRKELARQIRQVMPAEGTDSGGNERNQTNGGRSHAPDH</sequence>
<reference evidence="9" key="1">
    <citation type="submission" date="2018-05" db="EMBL/GenBank/DDBJ databases">
        <authorList>
            <person name="Lanie J.A."/>
            <person name="Ng W.-L."/>
            <person name="Kazmierczak K.M."/>
            <person name="Andrzejewski T.M."/>
            <person name="Davidsen T.M."/>
            <person name="Wayne K.J."/>
            <person name="Tettelin H."/>
            <person name="Glass J.I."/>
            <person name="Rusch D."/>
            <person name="Podicherti R."/>
            <person name="Tsui H.-C.T."/>
            <person name="Winkler M.E."/>
        </authorList>
    </citation>
    <scope>NUCLEOTIDE SEQUENCE</scope>
</reference>
<dbReference type="GO" id="GO:0016987">
    <property type="term" value="F:sigma factor activity"/>
    <property type="evidence" value="ECO:0007669"/>
    <property type="project" value="UniProtKB-KW"/>
</dbReference>
<dbReference type="Gene3D" id="1.10.10.10">
    <property type="entry name" value="Winged helix-like DNA-binding domain superfamily/Winged helix DNA-binding domain"/>
    <property type="match status" value="1"/>
</dbReference>
<dbReference type="GO" id="GO:0003677">
    <property type="term" value="F:DNA binding"/>
    <property type="evidence" value="ECO:0007669"/>
    <property type="project" value="UniProtKB-KW"/>
</dbReference>
<keyword evidence="5" id="KW-0804">Transcription</keyword>
<dbReference type="InterPro" id="IPR013249">
    <property type="entry name" value="RNA_pol_sigma70_r4_t2"/>
</dbReference>
<dbReference type="Gene3D" id="1.10.1740.10">
    <property type="match status" value="1"/>
</dbReference>